<dbReference type="OrthoDB" id="79589at2759"/>
<evidence type="ECO:0000313" key="3">
    <source>
        <dbReference type="Proteomes" id="UP001165121"/>
    </source>
</evidence>
<feature type="compositionally biased region" description="Basic and acidic residues" evidence="1">
    <location>
        <begin position="67"/>
        <end position="79"/>
    </location>
</feature>
<protein>
    <submittedName>
        <fullName evidence="2">Unnamed protein product</fullName>
    </submittedName>
</protein>
<dbReference type="EMBL" id="BSXT01000952">
    <property type="protein sequence ID" value="GMF36577.1"/>
    <property type="molecule type" value="Genomic_DNA"/>
</dbReference>
<name>A0A9W7CS80_9STRA</name>
<comment type="caution">
    <text evidence="2">The sequence shown here is derived from an EMBL/GenBank/DDBJ whole genome shotgun (WGS) entry which is preliminary data.</text>
</comment>
<gene>
    <name evidence="2" type="ORF">Pfra01_001000900</name>
</gene>
<dbReference type="Proteomes" id="UP001165121">
    <property type="component" value="Unassembled WGS sequence"/>
</dbReference>
<evidence type="ECO:0000313" key="2">
    <source>
        <dbReference type="EMBL" id="GMF36577.1"/>
    </source>
</evidence>
<sequence length="188" mass="19900">MGEPHLDNEMGNDGEDEDDSYANAYLDDDALESDDAELAEMLAKVQSIQQVEGRLQLNEAPVPAVVPDEKSGKVGEDASKVSTGQSSTVITPEDTKKSQSLTKSPSAVTSTSCVGAYKSQDGITTITRSAVSARNTGAGAMLGIKKTIIYEEKLLQAVKTTNAIERLKQKVVAAAPGRNLELKESSVI</sequence>
<proteinExistence type="predicted"/>
<feature type="compositionally biased region" description="Acidic residues" evidence="1">
    <location>
        <begin position="10"/>
        <end position="32"/>
    </location>
</feature>
<organism evidence="2 3">
    <name type="scientific">Phytophthora fragariaefolia</name>
    <dbReference type="NCBI Taxonomy" id="1490495"/>
    <lineage>
        <taxon>Eukaryota</taxon>
        <taxon>Sar</taxon>
        <taxon>Stramenopiles</taxon>
        <taxon>Oomycota</taxon>
        <taxon>Peronosporomycetes</taxon>
        <taxon>Peronosporales</taxon>
        <taxon>Peronosporaceae</taxon>
        <taxon>Phytophthora</taxon>
    </lineage>
</organism>
<evidence type="ECO:0000256" key="1">
    <source>
        <dbReference type="SAM" id="MobiDB-lite"/>
    </source>
</evidence>
<reference evidence="2" key="1">
    <citation type="submission" date="2023-04" db="EMBL/GenBank/DDBJ databases">
        <title>Phytophthora fragariaefolia NBRC 109709.</title>
        <authorList>
            <person name="Ichikawa N."/>
            <person name="Sato H."/>
            <person name="Tonouchi N."/>
        </authorList>
    </citation>
    <scope>NUCLEOTIDE SEQUENCE</scope>
    <source>
        <strain evidence="2">NBRC 109709</strain>
    </source>
</reference>
<dbReference type="AlphaFoldDB" id="A0A9W7CS80"/>
<accession>A0A9W7CS80</accession>
<feature type="region of interest" description="Disordered" evidence="1">
    <location>
        <begin position="54"/>
        <end position="103"/>
    </location>
</feature>
<feature type="region of interest" description="Disordered" evidence="1">
    <location>
        <begin position="1"/>
        <end position="32"/>
    </location>
</feature>
<keyword evidence="3" id="KW-1185">Reference proteome</keyword>
<feature type="compositionally biased region" description="Polar residues" evidence="1">
    <location>
        <begin position="80"/>
        <end position="90"/>
    </location>
</feature>